<accession>D7LCY2</accession>
<dbReference type="HOGENOM" id="CLU_2389196_0_0_1"/>
<organism evidence="2">
    <name type="scientific">Arabidopsis lyrata subsp. lyrata</name>
    <name type="common">Lyre-leaved rock-cress</name>
    <dbReference type="NCBI Taxonomy" id="81972"/>
    <lineage>
        <taxon>Eukaryota</taxon>
        <taxon>Viridiplantae</taxon>
        <taxon>Streptophyta</taxon>
        <taxon>Embryophyta</taxon>
        <taxon>Tracheophyta</taxon>
        <taxon>Spermatophyta</taxon>
        <taxon>Magnoliopsida</taxon>
        <taxon>eudicotyledons</taxon>
        <taxon>Gunneridae</taxon>
        <taxon>Pentapetalae</taxon>
        <taxon>rosids</taxon>
        <taxon>malvids</taxon>
        <taxon>Brassicales</taxon>
        <taxon>Brassicaceae</taxon>
        <taxon>Camelineae</taxon>
        <taxon>Arabidopsis</taxon>
    </lineage>
</organism>
<dbReference type="Gramene" id="scaffold_401626.1">
    <property type="protein sequence ID" value="scaffold_401626.1"/>
    <property type="gene ID" value="scaffold_401626.1"/>
</dbReference>
<dbReference type="EMBL" id="GL348716">
    <property type="protein sequence ID" value="EFH57411.1"/>
    <property type="molecule type" value="Genomic_DNA"/>
</dbReference>
<sequence>MAFVSGELSFHSEFCSAKFPACSAFLASLFGVFSGIARLIQRGWPACSASFLGLGLCRRQSASLCRRQSAFVGLWFSEELSSFGFLWTEDLTEV</sequence>
<evidence type="ECO:0000313" key="1">
    <source>
        <dbReference type="EMBL" id="EFH57411.1"/>
    </source>
</evidence>
<evidence type="ECO:0000313" key="2">
    <source>
        <dbReference type="Proteomes" id="UP000008694"/>
    </source>
</evidence>
<proteinExistence type="predicted"/>
<dbReference type="Proteomes" id="UP000008694">
    <property type="component" value="Unassembled WGS sequence"/>
</dbReference>
<dbReference type="AlphaFoldDB" id="D7LCY2"/>
<gene>
    <name evidence="1" type="ORF">ARALYDRAFT_902125</name>
</gene>
<reference evidence="2" key="1">
    <citation type="journal article" date="2011" name="Nat. Genet.">
        <title>The Arabidopsis lyrata genome sequence and the basis of rapid genome size change.</title>
        <authorList>
            <person name="Hu T.T."/>
            <person name="Pattyn P."/>
            <person name="Bakker E.G."/>
            <person name="Cao J."/>
            <person name="Cheng J.-F."/>
            <person name="Clark R.M."/>
            <person name="Fahlgren N."/>
            <person name="Fawcett J.A."/>
            <person name="Grimwood J."/>
            <person name="Gundlach H."/>
            <person name="Haberer G."/>
            <person name="Hollister J.D."/>
            <person name="Ossowski S."/>
            <person name="Ottilar R.P."/>
            <person name="Salamov A.A."/>
            <person name="Schneeberger K."/>
            <person name="Spannagl M."/>
            <person name="Wang X."/>
            <person name="Yang L."/>
            <person name="Nasrallah M.E."/>
            <person name="Bergelson J."/>
            <person name="Carrington J.C."/>
            <person name="Gaut B.S."/>
            <person name="Schmutz J."/>
            <person name="Mayer K.F.X."/>
            <person name="Van de Peer Y."/>
            <person name="Grigoriev I.V."/>
            <person name="Nordborg M."/>
            <person name="Weigel D."/>
            <person name="Guo Y.-L."/>
        </authorList>
    </citation>
    <scope>NUCLEOTIDE SEQUENCE [LARGE SCALE GENOMIC DNA]</scope>
    <source>
        <strain evidence="2">cv. MN47</strain>
    </source>
</reference>
<protein>
    <submittedName>
        <fullName evidence="1">Expressed protein</fullName>
    </submittedName>
</protein>
<keyword evidence="2" id="KW-1185">Reference proteome</keyword>
<name>D7LCY2_ARALL</name>